<dbReference type="Proteomes" id="UP000305836">
    <property type="component" value="Unassembled WGS sequence"/>
</dbReference>
<proteinExistence type="predicted"/>
<organism evidence="1 2">
    <name type="scientific">Kribbella jiaozuonensis</name>
    <dbReference type="NCBI Taxonomy" id="2575441"/>
    <lineage>
        <taxon>Bacteria</taxon>
        <taxon>Bacillati</taxon>
        <taxon>Actinomycetota</taxon>
        <taxon>Actinomycetes</taxon>
        <taxon>Propionibacteriales</taxon>
        <taxon>Kribbellaceae</taxon>
        <taxon>Kribbella</taxon>
    </lineage>
</organism>
<dbReference type="GO" id="GO:0005524">
    <property type="term" value="F:ATP binding"/>
    <property type="evidence" value="ECO:0007669"/>
    <property type="project" value="UniProtKB-KW"/>
</dbReference>
<dbReference type="AlphaFoldDB" id="A0A4U3M420"/>
<dbReference type="InterPro" id="IPR027417">
    <property type="entry name" value="P-loop_NTPase"/>
</dbReference>
<keyword evidence="2" id="KW-1185">Reference proteome</keyword>
<keyword evidence="1" id="KW-0547">Nucleotide-binding</keyword>
<evidence type="ECO:0000313" key="1">
    <source>
        <dbReference type="EMBL" id="TKK82879.1"/>
    </source>
</evidence>
<protein>
    <submittedName>
        <fullName evidence="1">ATP-binding protein</fullName>
    </submittedName>
</protein>
<accession>A0A4U3M420</accession>
<dbReference type="Pfam" id="PF13671">
    <property type="entry name" value="AAA_33"/>
    <property type="match status" value="1"/>
</dbReference>
<evidence type="ECO:0000313" key="2">
    <source>
        <dbReference type="Proteomes" id="UP000305836"/>
    </source>
</evidence>
<dbReference type="OrthoDB" id="3523587at2"/>
<dbReference type="Gene3D" id="3.40.50.300">
    <property type="entry name" value="P-loop containing nucleotide triphosphate hydrolases"/>
    <property type="match status" value="1"/>
</dbReference>
<keyword evidence="1" id="KW-0067">ATP-binding</keyword>
<sequence>MVASGVVSVLHTTNGLRDLRYAADALVILAGIPGAGKTTLLRRLYPVGADHGGVRVFDSERLRARWMRVLGRVPYAWWRPLLHLAYYARVLTAMRPGGGPLVVHDCATRPWVRRLLGWRARRAGLPSHLILLDVPGDVARSGQWARGRVVRTGSMATHCQRWPDLVAKAAEDPGYVVPGALSAEVLTRAQANNVARIYFS</sequence>
<comment type="caution">
    <text evidence="1">The sequence shown here is derived from an EMBL/GenBank/DDBJ whole genome shotgun (WGS) entry which is preliminary data.</text>
</comment>
<gene>
    <name evidence="1" type="ORF">FDA38_09035</name>
</gene>
<dbReference type="EMBL" id="SZPZ01000001">
    <property type="protein sequence ID" value="TKK82879.1"/>
    <property type="molecule type" value="Genomic_DNA"/>
</dbReference>
<dbReference type="SUPFAM" id="SSF52540">
    <property type="entry name" value="P-loop containing nucleoside triphosphate hydrolases"/>
    <property type="match status" value="1"/>
</dbReference>
<name>A0A4U3M420_9ACTN</name>
<reference evidence="1 2" key="1">
    <citation type="submission" date="2019-04" db="EMBL/GenBank/DDBJ databases">
        <title>Kribbella sp. NEAU-THZ 27 nov., a novel actinomycete isolated from soil.</title>
        <authorList>
            <person name="Duan L."/>
        </authorList>
    </citation>
    <scope>NUCLEOTIDE SEQUENCE [LARGE SCALE GENOMIC DNA]</scope>
    <source>
        <strain evidence="2">NEAU-THZ27</strain>
    </source>
</reference>